<dbReference type="OrthoDB" id="9796655at2"/>
<dbReference type="InterPro" id="IPR011006">
    <property type="entry name" value="CheY-like_superfamily"/>
</dbReference>
<gene>
    <name evidence="6" type="primary">yxjL</name>
    <name evidence="6" type="ORF">CRENPOLYSF1_1340011</name>
</gene>
<dbReference type="CDD" id="cd17535">
    <property type="entry name" value="REC_NarL-like"/>
    <property type="match status" value="1"/>
</dbReference>
<dbReference type="InterPro" id="IPR016032">
    <property type="entry name" value="Sig_transdc_resp-reg_C-effctor"/>
</dbReference>
<dbReference type="Pfam" id="PF00196">
    <property type="entry name" value="GerE"/>
    <property type="match status" value="1"/>
</dbReference>
<evidence type="ECO:0000259" key="5">
    <source>
        <dbReference type="PROSITE" id="PS50110"/>
    </source>
</evidence>
<evidence type="ECO:0000256" key="1">
    <source>
        <dbReference type="ARBA" id="ARBA00022553"/>
    </source>
</evidence>
<feature type="domain" description="HTH luxR-type" evidence="4">
    <location>
        <begin position="146"/>
        <end position="211"/>
    </location>
</feature>
<keyword evidence="1 3" id="KW-0597">Phosphoprotein</keyword>
<dbReference type="SUPFAM" id="SSF52172">
    <property type="entry name" value="CheY-like"/>
    <property type="match status" value="1"/>
</dbReference>
<dbReference type="PANTHER" id="PTHR43214">
    <property type="entry name" value="TWO-COMPONENT RESPONSE REGULATOR"/>
    <property type="match status" value="1"/>
</dbReference>
<dbReference type="InterPro" id="IPR058245">
    <property type="entry name" value="NreC/VraR/RcsB-like_REC"/>
</dbReference>
<dbReference type="InterPro" id="IPR039420">
    <property type="entry name" value="WalR-like"/>
</dbReference>
<dbReference type="InterPro" id="IPR000792">
    <property type="entry name" value="Tscrpt_reg_LuxR_C"/>
</dbReference>
<dbReference type="PRINTS" id="PR00038">
    <property type="entry name" value="HTHLUXR"/>
</dbReference>
<organism evidence="6 7">
    <name type="scientific">Crenothrix polyspora</name>
    <dbReference type="NCBI Taxonomy" id="360316"/>
    <lineage>
        <taxon>Bacteria</taxon>
        <taxon>Pseudomonadati</taxon>
        <taxon>Pseudomonadota</taxon>
        <taxon>Gammaproteobacteria</taxon>
        <taxon>Methylococcales</taxon>
        <taxon>Crenotrichaceae</taxon>
        <taxon>Crenothrix</taxon>
    </lineage>
</organism>
<reference evidence="7" key="1">
    <citation type="submission" date="2017-02" db="EMBL/GenBank/DDBJ databases">
        <authorList>
            <person name="Daims H."/>
        </authorList>
    </citation>
    <scope>NUCLEOTIDE SEQUENCE [LARGE SCALE GENOMIC DNA]</scope>
</reference>
<feature type="domain" description="Response regulatory" evidence="5">
    <location>
        <begin position="3"/>
        <end position="119"/>
    </location>
</feature>
<sequence length="215" mass="23107">MIRVVVVDDHILMRNGIRGFLALTDDICVVGEAGDGEAAIHVITETQPDLVLLDVQLPKLSGIQVIEFLRGLGKLPLTILLTTFDDDEALLQGIRAGARGFLLKDVSLERLVGAIRHVMNGDSYFRPTLTEQAIGGIKHPPKDCRSQALLNTLSRRELEVLALMAGGFSNLEIAGALGTSEGTVKNHVSNILSKLGVRDRVQAVIKGLEVGLLSS</sequence>
<dbReference type="CDD" id="cd06170">
    <property type="entry name" value="LuxR_C_like"/>
    <property type="match status" value="1"/>
</dbReference>
<keyword evidence="7" id="KW-1185">Reference proteome</keyword>
<dbReference type="Gene3D" id="3.40.50.2300">
    <property type="match status" value="1"/>
</dbReference>
<name>A0A1R4H1H2_9GAMM</name>
<evidence type="ECO:0000256" key="3">
    <source>
        <dbReference type="PROSITE-ProRule" id="PRU00169"/>
    </source>
</evidence>
<protein>
    <submittedName>
        <fullName evidence="6">Uncharacterized transcriptional regulatory protein YxjL</fullName>
    </submittedName>
</protein>
<dbReference type="PROSITE" id="PS50110">
    <property type="entry name" value="RESPONSE_REGULATORY"/>
    <property type="match status" value="1"/>
</dbReference>
<keyword evidence="2" id="KW-0238">DNA-binding</keyword>
<dbReference type="SUPFAM" id="SSF46894">
    <property type="entry name" value="C-terminal effector domain of the bipartite response regulators"/>
    <property type="match status" value="1"/>
</dbReference>
<dbReference type="Proteomes" id="UP000195667">
    <property type="component" value="Unassembled WGS sequence"/>
</dbReference>
<evidence type="ECO:0000313" key="7">
    <source>
        <dbReference type="Proteomes" id="UP000195667"/>
    </source>
</evidence>
<dbReference type="GO" id="GO:0003677">
    <property type="term" value="F:DNA binding"/>
    <property type="evidence" value="ECO:0007669"/>
    <property type="project" value="UniProtKB-KW"/>
</dbReference>
<dbReference type="Pfam" id="PF00072">
    <property type="entry name" value="Response_reg"/>
    <property type="match status" value="1"/>
</dbReference>
<dbReference type="PROSITE" id="PS50043">
    <property type="entry name" value="HTH_LUXR_2"/>
    <property type="match status" value="1"/>
</dbReference>
<feature type="modified residue" description="4-aspartylphosphate" evidence="3">
    <location>
        <position position="54"/>
    </location>
</feature>
<dbReference type="InterPro" id="IPR001789">
    <property type="entry name" value="Sig_transdc_resp-reg_receiver"/>
</dbReference>
<evidence type="ECO:0000256" key="2">
    <source>
        <dbReference type="ARBA" id="ARBA00023125"/>
    </source>
</evidence>
<dbReference type="GO" id="GO:0000160">
    <property type="term" value="P:phosphorelay signal transduction system"/>
    <property type="evidence" value="ECO:0007669"/>
    <property type="project" value="InterPro"/>
</dbReference>
<dbReference type="GO" id="GO:0006355">
    <property type="term" value="P:regulation of DNA-templated transcription"/>
    <property type="evidence" value="ECO:0007669"/>
    <property type="project" value="InterPro"/>
</dbReference>
<evidence type="ECO:0000259" key="4">
    <source>
        <dbReference type="PROSITE" id="PS50043"/>
    </source>
</evidence>
<dbReference type="SMART" id="SM00421">
    <property type="entry name" value="HTH_LUXR"/>
    <property type="match status" value="1"/>
</dbReference>
<accession>A0A1R4H1H2</accession>
<dbReference type="EMBL" id="FUKI01000040">
    <property type="protein sequence ID" value="SJM90107.1"/>
    <property type="molecule type" value="Genomic_DNA"/>
</dbReference>
<dbReference type="SMART" id="SM00448">
    <property type="entry name" value="REC"/>
    <property type="match status" value="1"/>
</dbReference>
<dbReference type="AlphaFoldDB" id="A0A1R4H1H2"/>
<proteinExistence type="predicted"/>
<evidence type="ECO:0000313" key="6">
    <source>
        <dbReference type="EMBL" id="SJM90107.1"/>
    </source>
</evidence>
<dbReference type="RefSeq" id="WP_087142398.1">
    <property type="nucleotide sequence ID" value="NZ_FUKI01000040.1"/>
</dbReference>